<keyword evidence="16" id="KW-0501">Molybdenum cofactor biosynthesis</keyword>
<dbReference type="SFLD" id="SFLDG01386">
    <property type="entry name" value="main_SPASM_domain-containing"/>
    <property type="match status" value="1"/>
</dbReference>
<dbReference type="SUPFAM" id="SSF55040">
    <property type="entry name" value="Molybdenum cofactor biosynthesis protein C, MoaC"/>
    <property type="match status" value="1"/>
</dbReference>
<dbReference type="NCBIfam" id="NF006870">
    <property type="entry name" value="PRK09364.1"/>
    <property type="match status" value="1"/>
</dbReference>
<dbReference type="PROSITE" id="PS51918">
    <property type="entry name" value="RADICAL_SAM"/>
    <property type="match status" value="1"/>
</dbReference>
<dbReference type="Proteomes" id="UP001497497">
    <property type="component" value="Unassembled WGS sequence"/>
</dbReference>
<dbReference type="NCBIfam" id="TIGR02666">
    <property type="entry name" value="moaA"/>
    <property type="match status" value="1"/>
</dbReference>
<dbReference type="InterPro" id="IPR023045">
    <property type="entry name" value="MoaC"/>
</dbReference>
<evidence type="ECO:0000256" key="5">
    <source>
        <dbReference type="ARBA" id="ARBA00009862"/>
    </source>
</evidence>
<dbReference type="EC" id="4.6.1.17" evidence="7"/>
<evidence type="ECO:0000256" key="8">
    <source>
        <dbReference type="ARBA" id="ARBA00015273"/>
    </source>
</evidence>
<dbReference type="SFLD" id="SFLDS00029">
    <property type="entry name" value="Radical_SAM"/>
    <property type="match status" value="1"/>
</dbReference>
<evidence type="ECO:0000256" key="6">
    <source>
        <dbReference type="ARBA" id="ARBA00012167"/>
    </source>
</evidence>
<evidence type="ECO:0000313" key="23">
    <source>
        <dbReference type="Proteomes" id="UP001497497"/>
    </source>
</evidence>
<protein>
    <recommendedName>
        <fullName evidence="8">Molybdenum cofactor biosynthesis protein 1</fullName>
        <ecNumber evidence="6">4.1.99.22</ecNumber>
        <ecNumber evidence="7">4.6.1.17</ecNumber>
    </recommendedName>
</protein>
<dbReference type="InterPro" id="IPR002820">
    <property type="entry name" value="Mopterin_CF_biosynth-C_dom"/>
</dbReference>
<dbReference type="CDD" id="cd01335">
    <property type="entry name" value="Radical_SAM"/>
    <property type="match status" value="1"/>
</dbReference>
<evidence type="ECO:0000256" key="16">
    <source>
        <dbReference type="ARBA" id="ARBA00023150"/>
    </source>
</evidence>
<evidence type="ECO:0000256" key="1">
    <source>
        <dbReference type="ARBA" id="ARBA00001637"/>
    </source>
</evidence>
<organism evidence="22 23">
    <name type="scientific">Lymnaea stagnalis</name>
    <name type="common">Great pond snail</name>
    <name type="synonym">Helix stagnalis</name>
    <dbReference type="NCBI Taxonomy" id="6523"/>
    <lineage>
        <taxon>Eukaryota</taxon>
        <taxon>Metazoa</taxon>
        <taxon>Spiralia</taxon>
        <taxon>Lophotrochozoa</taxon>
        <taxon>Mollusca</taxon>
        <taxon>Gastropoda</taxon>
        <taxon>Heterobranchia</taxon>
        <taxon>Euthyneura</taxon>
        <taxon>Panpulmonata</taxon>
        <taxon>Hygrophila</taxon>
        <taxon>Lymnaeoidea</taxon>
        <taxon>Lymnaeidae</taxon>
        <taxon>Lymnaea</taxon>
    </lineage>
</organism>
<keyword evidence="13" id="KW-0408">Iron</keyword>
<dbReference type="CDD" id="cd21117">
    <property type="entry name" value="Twitch_MoaA"/>
    <property type="match status" value="1"/>
</dbReference>
<dbReference type="SFLD" id="SFLDG01067">
    <property type="entry name" value="SPASM/twitch_domain_containing"/>
    <property type="match status" value="1"/>
</dbReference>
<dbReference type="PANTHER" id="PTHR22960">
    <property type="entry name" value="MOLYBDOPTERIN COFACTOR SYNTHESIS PROTEIN A"/>
    <property type="match status" value="1"/>
</dbReference>
<dbReference type="InterPro" id="IPR050105">
    <property type="entry name" value="MoCo_biosynth_MoaA/MoaC"/>
</dbReference>
<dbReference type="InterPro" id="IPR047594">
    <property type="entry name" value="MoaC_bact/euk"/>
</dbReference>
<comment type="function">
    <text evidence="19">Isoform MOCS1A and isoform MOCS1B probably form a complex that catalyzes the conversion of 5'-GTP to cyclic pyranopterin monophosphate (cPMP). MOCS1A catalyzes the cyclization of GTP to (8S)-3',8-cyclo-7,8-dihydroguanosine 5'-triphosphate and MOCS1B catalyzes the subsequent conversion of (8S)-3',8-cyclo-7,8-dihydroguanosine 5'-triphosphate to cPMP.</text>
</comment>
<dbReference type="Pfam" id="PF06463">
    <property type="entry name" value="Mob_synth_C"/>
    <property type="match status" value="1"/>
</dbReference>
<proteinExistence type="inferred from homology"/>
<dbReference type="HAMAP" id="MF_01225_B">
    <property type="entry name" value="MoaA_B"/>
    <property type="match status" value="1"/>
</dbReference>
<keyword evidence="14" id="KW-0411">Iron-sulfur</keyword>
<evidence type="ECO:0000256" key="2">
    <source>
        <dbReference type="ARBA" id="ARBA00001966"/>
    </source>
</evidence>
<evidence type="ECO:0000256" key="13">
    <source>
        <dbReference type="ARBA" id="ARBA00023004"/>
    </source>
</evidence>
<evidence type="ECO:0000256" key="9">
    <source>
        <dbReference type="ARBA" id="ARBA00022485"/>
    </source>
</evidence>
<dbReference type="GO" id="GO:0061798">
    <property type="term" value="F:GTP 3',8'-cyclase activity"/>
    <property type="evidence" value="ECO:0007669"/>
    <property type="project" value="UniProtKB-EC"/>
</dbReference>
<dbReference type="Pfam" id="PF04055">
    <property type="entry name" value="Radical_SAM"/>
    <property type="match status" value="1"/>
</dbReference>
<gene>
    <name evidence="22" type="ORF">GSLYS_00000357001</name>
</gene>
<comment type="subunit">
    <text evidence="20">Isoform MOCS1A and isoform MOCS1B probably form a heterooligomer.</text>
</comment>
<dbReference type="NCBIfam" id="NF001199">
    <property type="entry name" value="PRK00164.2-1"/>
    <property type="match status" value="1"/>
</dbReference>
<dbReference type="Gene3D" id="3.30.70.640">
    <property type="entry name" value="Molybdopterin cofactor biosynthesis C (MoaC) domain"/>
    <property type="match status" value="1"/>
</dbReference>
<evidence type="ECO:0000313" key="22">
    <source>
        <dbReference type="EMBL" id="CAL1526180.1"/>
    </source>
</evidence>
<dbReference type="PROSITE" id="PS01305">
    <property type="entry name" value="MOAA_NIFB_PQQE"/>
    <property type="match status" value="1"/>
</dbReference>
<dbReference type="AlphaFoldDB" id="A0AAV2GYH0"/>
<dbReference type="SFLD" id="SFLDG01383">
    <property type="entry name" value="cyclic_pyranopterin_phosphate"/>
    <property type="match status" value="1"/>
</dbReference>
<keyword evidence="9" id="KW-0004">4Fe-4S</keyword>
<evidence type="ECO:0000256" key="11">
    <source>
        <dbReference type="ARBA" id="ARBA00022723"/>
    </source>
</evidence>
<name>A0AAV2GYH0_LYMST</name>
<dbReference type="GO" id="GO:0006777">
    <property type="term" value="P:Mo-molybdopterin cofactor biosynthetic process"/>
    <property type="evidence" value="ECO:0007669"/>
    <property type="project" value="UniProtKB-KW"/>
</dbReference>
<evidence type="ECO:0000256" key="18">
    <source>
        <dbReference type="ARBA" id="ARBA00048697"/>
    </source>
</evidence>
<evidence type="ECO:0000256" key="12">
    <source>
        <dbReference type="ARBA" id="ARBA00022741"/>
    </source>
</evidence>
<keyword evidence="12" id="KW-0547">Nucleotide-binding</keyword>
<dbReference type="FunFam" id="3.20.20.70:FF:000117">
    <property type="entry name" value="molybdenum cofactor biosynthesis protein 1"/>
    <property type="match status" value="1"/>
</dbReference>
<dbReference type="GO" id="GO:0046872">
    <property type="term" value="F:metal ion binding"/>
    <property type="evidence" value="ECO:0007669"/>
    <property type="project" value="UniProtKB-KW"/>
</dbReference>
<comment type="similarity">
    <text evidence="4">In the C-terminal section; belongs to the MoaC family.</text>
</comment>
<evidence type="ECO:0000256" key="20">
    <source>
        <dbReference type="ARBA" id="ARBA00063038"/>
    </source>
</evidence>
<dbReference type="SUPFAM" id="SSF102114">
    <property type="entry name" value="Radical SAM enzymes"/>
    <property type="match status" value="1"/>
</dbReference>
<comment type="pathway">
    <text evidence="3">Cofactor biosynthesis; molybdopterin biosynthesis.</text>
</comment>
<keyword evidence="10" id="KW-0949">S-adenosyl-L-methionine</keyword>
<dbReference type="InterPro" id="IPR000385">
    <property type="entry name" value="MoaA_NifB_PqqE_Fe-S-bd_CS"/>
</dbReference>
<dbReference type="GO" id="GO:0051539">
    <property type="term" value="F:4 iron, 4 sulfur cluster binding"/>
    <property type="evidence" value="ECO:0007669"/>
    <property type="project" value="UniProtKB-KW"/>
</dbReference>
<dbReference type="InterPro" id="IPR036522">
    <property type="entry name" value="MoaC_sf"/>
</dbReference>
<comment type="catalytic activity">
    <reaction evidence="1">
        <text>(8S)-3',8-cyclo-7,8-dihydroguanosine 5'-triphosphate = cyclic pyranopterin phosphate + diphosphate</text>
        <dbReference type="Rhea" id="RHEA:49580"/>
        <dbReference type="ChEBI" id="CHEBI:33019"/>
        <dbReference type="ChEBI" id="CHEBI:59648"/>
        <dbReference type="ChEBI" id="CHEBI:131766"/>
        <dbReference type="EC" id="4.6.1.17"/>
    </reaction>
</comment>
<dbReference type="InterPro" id="IPR040064">
    <property type="entry name" value="MoaA-like"/>
</dbReference>
<evidence type="ECO:0000259" key="21">
    <source>
        <dbReference type="PROSITE" id="PS51918"/>
    </source>
</evidence>
<dbReference type="PANTHER" id="PTHR22960:SF0">
    <property type="entry name" value="MOLYBDENUM COFACTOR BIOSYNTHESIS PROTEIN 1"/>
    <property type="match status" value="1"/>
</dbReference>
<dbReference type="NCBIfam" id="TIGR00581">
    <property type="entry name" value="moaC"/>
    <property type="match status" value="1"/>
</dbReference>
<evidence type="ECO:0000256" key="7">
    <source>
        <dbReference type="ARBA" id="ARBA00012575"/>
    </source>
</evidence>
<dbReference type="InterPro" id="IPR006638">
    <property type="entry name" value="Elp3/MiaA/NifB-like_rSAM"/>
</dbReference>
<dbReference type="EMBL" id="CAXITT010000003">
    <property type="protein sequence ID" value="CAL1526180.1"/>
    <property type="molecule type" value="Genomic_DNA"/>
</dbReference>
<reference evidence="22 23" key="1">
    <citation type="submission" date="2024-04" db="EMBL/GenBank/DDBJ databases">
        <authorList>
            <consortium name="Genoscope - CEA"/>
            <person name="William W."/>
        </authorList>
    </citation>
    <scope>NUCLEOTIDE SEQUENCE [LARGE SCALE GENOMIC DNA]</scope>
</reference>
<sequence length="823" mass="92015">MCTLTEMAMPLIKKGITSTVLLDESVWRAFMINSNIGHHGKLSKNLLVTANCDHHRHCWGSRKFCSTLAPAKILPTTSGDINTPLKQRVKDRVATFDHPFADFLTDTFGRQHTYLRISLTERCNLRCQYCMPEEGVQLSPKDHILSTEEILKLSQLFVSQGVNKIRLTGGEPLVRPDIQKIIEGLNEFRGLGLKHIGITTNAITLARKLPDLKAAGLDQINLSLDTLVPAKFEFITRRRGFDKVMRSIDKALELGYNPLKINCVVMRAINDDEICDFVAFTEHKPVDVRFIEYMPFGGNKWNTKKFVSYQEMLEKIHQRWPALVKLSDKENDTSKAYKVPGFAGQVGFITSMSEHFCGTCNRLRITADGNLKVCLHGNSEVSLRDAMRQGLPEDELLEVVSAAVKRKKKQHAGMTNLSKMENRPMILIGNITKKLFTEGRKKKAAVALDSRTLLSNKHSTFVDLVTLTLTKPTPLSRYFTVRYFSTSAVHESSNRSLILSSPVVNMFIRSTLGSLFSTTLFTQTSDVYCTISDLHCKRKHTNTLNLNQPDQSERSTSDKGRHFDVHQAKSHLKTHSCDISIEFCDNFNQTIPIAVRMQAIQKLEDKFKSCSQTYYNLMHGVTGQSKEEVSHSDNGSPSDEQKYLQIYQNVMLDGRDSHGDEETLELSVPRLTHTDSSGKAVMVDVGSKLTTMREARAQAIIFLGAEATRLVAANKMKKGDVMTVAQLAGIMSAKLTSQLIPLCHNINLTKVDVTCSLDEESQSVVITSLARTVGQTGVEMEALTAVSVAALTVYDMCKAVTHDMVIKDVRLLAKSGGKRDFKR</sequence>
<evidence type="ECO:0000256" key="10">
    <source>
        <dbReference type="ARBA" id="ARBA00022691"/>
    </source>
</evidence>
<evidence type="ECO:0000256" key="17">
    <source>
        <dbReference type="ARBA" id="ARBA00023239"/>
    </source>
</evidence>
<evidence type="ECO:0000256" key="4">
    <source>
        <dbReference type="ARBA" id="ARBA00008484"/>
    </source>
</evidence>
<keyword evidence="11" id="KW-0479">Metal-binding</keyword>
<keyword evidence="15" id="KW-0342">GTP-binding</keyword>
<comment type="similarity">
    <text evidence="5">In the N-terminal section; belongs to the radical SAM superfamily. MoaA family.</text>
</comment>
<feature type="domain" description="Radical SAM core" evidence="21">
    <location>
        <begin position="107"/>
        <end position="343"/>
    </location>
</feature>
<dbReference type="Pfam" id="PF01967">
    <property type="entry name" value="MoaC"/>
    <property type="match status" value="1"/>
</dbReference>
<keyword evidence="23" id="KW-1185">Reference proteome</keyword>
<comment type="caution">
    <text evidence="22">The sequence shown here is derived from an EMBL/GenBank/DDBJ whole genome shotgun (WGS) entry which is preliminary data.</text>
</comment>
<dbReference type="GO" id="GO:0061799">
    <property type="term" value="F:cyclic pyranopterin monophosphate synthase activity"/>
    <property type="evidence" value="ECO:0007669"/>
    <property type="project" value="UniProtKB-EC"/>
</dbReference>
<dbReference type="InterPro" id="IPR013483">
    <property type="entry name" value="MoaA"/>
</dbReference>
<comment type="catalytic activity">
    <reaction evidence="18">
        <text>GTP + AH2 + S-adenosyl-L-methionine = (8S)-3',8-cyclo-7,8-dihydroguanosine 5'-triphosphate + 5'-deoxyadenosine + L-methionine + A + H(+)</text>
        <dbReference type="Rhea" id="RHEA:49576"/>
        <dbReference type="ChEBI" id="CHEBI:13193"/>
        <dbReference type="ChEBI" id="CHEBI:15378"/>
        <dbReference type="ChEBI" id="CHEBI:17319"/>
        <dbReference type="ChEBI" id="CHEBI:17499"/>
        <dbReference type="ChEBI" id="CHEBI:37565"/>
        <dbReference type="ChEBI" id="CHEBI:57844"/>
        <dbReference type="ChEBI" id="CHEBI:59789"/>
        <dbReference type="ChEBI" id="CHEBI:131766"/>
        <dbReference type="EC" id="4.1.99.22"/>
    </reaction>
</comment>
<dbReference type="InterPro" id="IPR013785">
    <property type="entry name" value="Aldolase_TIM"/>
</dbReference>
<evidence type="ECO:0000256" key="14">
    <source>
        <dbReference type="ARBA" id="ARBA00023014"/>
    </source>
</evidence>
<keyword evidence="17" id="KW-0456">Lyase</keyword>
<dbReference type="InterPro" id="IPR010505">
    <property type="entry name" value="MoaA_twitch"/>
</dbReference>
<dbReference type="SMART" id="SM00729">
    <property type="entry name" value="Elp3"/>
    <property type="match status" value="1"/>
</dbReference>
<evidence type="ECO:0000256" key="3">
    <source>
        <dbReference type="ARBA" id="ARBA00005046"/>
    </source>
</evidence>
<dbReference type="GO" id="GO:0005525">
    <property type="term" value="F:GTP binding"/>
    <property type="evidence" value="ECO:0007669"/>
    <property type="project" value="UniProtKB-KW"/>
</dbReference>
<dbReference type="InterPro" id="IPR007197">
    <property type="entry name" value="rSAM"/>
</dbReference>
<evidence type="ECO:0000256" key="19">
    <source>
        <dbReference type="ARBA" id="ARBA00054222"/>
    </source>
</evidence>
<dbReference type="CDD" id="cd01420">
    <property type="entry name" value="MoaC_PE"/>
    <property type="match status" value="1"/>
</dbReference>
<dbReference type="InterPro" id="IPR058240">
    <property type="entry name" value="rSAM_sf"/>
</dbReference>
<dbReference type="Gene3D" id="3.20.20.70">
    <property type="entry name" value="Aldolase class I"/>
    <property type="match status" value="1"/>
</dbReference>
<dbReference type="EC" id="4.1.99.22" evidence="6"/>
<evidence type="ECO:0000256" key="15">
    <source>
        <dbReference type="ARBA" id="ARBA00023134"/>
    </source>
</evidence>
<accession>A0AAV2GYH0</accession>
<comment type="cofactor">
    <cofactor evidence="2">
        <name>[4Fe-4S] cluster</name>
        <dbReference type="ChEBI" id="CHEBI:49883"/>
    </cofactor>
</comment>